<dbReference type="AlphaFoldDB" id="A0A8X6GRV3"/>
<dbReference type="Proteomes" id="UP000887116">
    <property type="component" value="Unassembled WGS sequence"/>
</dbReference>
<protein>
    <submittedName>
        <fullName evidence="1">Uncharacterized protein</fullName>
    </submittedName>
</protein>
<organism evidence="1 2">
    <name type="scientific">Trichonephila clavata</name>
    <name type="common">Joro spider</name>
    <name type="synonym">Nephila clavata</name>
    <dbReference type="NCBI Taxonomy" id="2740835"/>
    <lineage>
        <taxon>Eukaryota</taxon>
        <taxon>Metazoa</taxon>
        <taxon>Ecdysozoa</taxon>
        <taxon>Arthropoda</taxon>
        <taxon>Chelicerata</taxon>
        <taxon>Arachnida</taxon>
        <taxon>Araneae</taxon>
        <taxon>Araneomorphae</taxon>
        <taxon>Entelegynae</taxon>
        <taxon>Araneoidea</taxon>
        <taxon>Nephilidae</taxon>
        <taxon>Trichonephila</taxon>
    </lineage>
</organism>
<gene>
    <name evidence="1" type="ORF">TNCT_577431</name>
</gene>
<accession>A0A8X6GRV3</accession>
<dbReference type="EMBL" id="BMAO01036322">
    <property type="protein sequence ID" value="GFR09842.1"/>
    <property type="molecule type" value="Genomic_DNA"/>
</dbReference>
<proteinExistence type="predicted"/>
<name>A0A8X6GRV3_TRICU</name>
<evidence type="ECO:0000313" key="1">
    <source>
        <dbReference type="EMBL" id="GFR09842.1"/>
    </source>
</evidence>
<comment type="caution">
    <text evidence="1">The sequence shown here is derived from an EMBL/GenBank/DDBJ whole genome shotgun (WGS) entry which is preliminary data.</text>
</comment>
<sequence>MNGTMSMVTEVTMNCYFHELSVITEEISSVVTDDIVRVVDRRGCPKMSYPFEPHLLPSNLFRSRNMPQGKSVSTGSA</sequence>
<evidence type="ECO:0000313" key="2">
    <source>
        <dbReference type="Proteomes" id="UP000887116"/>
    </source>
</evidence>
<keyword evidence="2" id="KW-1185">Reference proteome</keyword>
<reference evidence="1" key="1">
    <citation type="submission" date="2020-07" db="EMBL/GenBank/DDBJ databases">
        <title>Multicomponent nature underlies the extraordinary mechanical properties of spider dragline silk.</title>
        <authorList>
            <person name="Kono N."/>
            <person name="Nakamura H."/>
            <person name="Mori M."/>
            <person name="Yoshida Y."/>
            <person name="Ohtoshi R."/>
            <person name="Malay A.D."/>
            <person name="Moran D.A.P."/>
            <person name="Tomita M."/>
            <person name="Numata K."/>
            <person name="Arakawa K."/>
        </authorList>
    </citation>
    <scope>NUCLEOTIDE SEQUENCE</scope>
</reference>